<protein>
    <submittedName>
        <fullName evidence="1">Uncharacterized protein</fullName>
    </submittedName>
</protein>
<proteinExistence type="predicted"/>
<sequence length="130" mass="14476">MACNGQTSKMLLKDNDTHCLSVFSTDSNCLEAISNQSRQGWEAEVRQISEPQGRQGTKRAGTTKWVVCKDRRASDRSYKPLISQRTTEHGSSGHRNRDAGKTRIYRGRGQKTADGSSHRRLEQTGHGQGT</sequence>
<organism evidence="1 2">
    <name type="scientific">Diphasiastrum complanatum</name>
    <name type="common">Issler's clubmoss</name>
    <name type="synonym">Lycopodium complanatum</name>
    <dbReference type="NCBI Taxonomy" id="34168"/>
    <lineage>
        <taxon>Eukaryota</taxon>
        <taxon>Viridiplantae</taxon>
        <taxon>Streptophyta</taxon>
        <taxon>Embryophyta</taxon>
        <taxon>Tracheophyta</taxon>
        <taxon>Lycopodiopsida</taxon>
        <taxon>Lycopodiales</taxon>
        <taxon>Lycopodiaceae</taxon>
        <taxon>Lycopodioideae</taxon>
        <taxon>Diphasiastrum</taxon>
    </lineage>
</organism>
<name>A0ACC2C126_DIPCM</name>
<dbReference type="Proteomes" id="UP001162992">
    <property type="component" value="Chromosome 12"/>
</dbReference>
<evidence type="ECO:0000313" key="2">
    <source>
        <dbReference type="Proteomes" id="UP001162992"/>
    </source>
</evidence>
<dbReference type="EMBL" id="CM055103">
    <property type="protein sequence ID" value="KAJ7535509.1"/>
    <property type="molecule type" value="Genomic_DNA"/>
</dbReference>
<evidence type="ECO:0000313" key="1">
    <source>
        <dbReference type="EMBL" id="KAJ7535509.1"/>
    </source>
</evidence>
<accession>A0ACC2C126</accession>
<keyword evidence="2" id="KW-1185">Reference proteome</keyword>
<gene>
    <name evidence="1" type="ORF">O6H91_12G036600</name>
</gene>
<comment type="caution">
    <text evidence="1">The sequence shown here is derived from an EMBL/GenBank/DDBJ whole genome shotgun (WGS) entry which is preliminary data.</text>
</comment>
<reference evidence="2" key="1">
    <citation type="journal article" date="2024" name="Proc. Natl. Acad. Sci. U.S.A.">
        <title>Extraordinary preservation of gene collinearity over three hundred million years revealed in homosporous lycophytes.</title>
        <authorList>
            <person name="Li C."/>
            <person name="Wickell D."/>
            <person name="Kuo L.Y."/>
            <person name="Chen X."/>
            <person name="Nie B."/>
            <person name="Liao X."/>
            <person name="Peng D."/>
            <person name="Ji J."/>
            <person name="Jenkins J."/>
            <person name="Williams M."/>
            <person name="Shu S."/>
            <person name="Plott C."/>
            <person name="Barry K."/>
            <person name="Rajasekar S."/>
            <person name="Grimwood J."/>
            <person name="Han X."/>
            <person name="Sun S."/>
            <person name="Hou Z."/>
            <person name="He W."/>
            <person name="Dai G."/>
            <person name="Sun C."/>
            <person name="Schmutz J."/>
            <person name="Leebens-Mack J.H."/>
            <person name="Li F.W."/>
            <person name="Wang L."/>
        </authorList>
    </citation>
    <scope>NUCLEOTIDE SEQUENCE [LARGE SCALE GENOMIC DNA]</scope>
    <source>
        <strain evidence="2">cv. PW_Plant_1</strain>
    </source>
</reference>